<dbReference type="Gene3D" id="3.10.20.90">
    <property type="entry name" value="Phosphatidylinositol 3-kinase Catalytic Subunit, Chain A, domain 1"/>
    <property type="match status" value="1"/>
</dbReference>
<dbReference type="AlphaFoldDB" id="X6N555"/>
<evidence type="ECO:0000313" key="3">
    <source>
        <dbReference type="EMBL" id="ETO21385.1"/>
    </source>
</evidence>
<accession>X6N555</accession>
<dbReference type="InterPro" id="IPR029071">
    <property type="entry name" value="Ubiquitin-like_domsf"/>
</dbReference>
<dbReference type="Pfam" id="PF00241">
    <property type="entry name" value="Cofilin_ADF"/>
    <property type="match status" value="1"/>
</dbReference>
<dbReference type="InterPro" id="IPR002108">
    <property type="entry name" value="ADF-H"/>
</dbReference>
<reference evidence="3 4" key="1">
    <citation type="journal article" date="2013" name="Curr. Biol.">
        <title>The Genome of the Foraminiferan Reticulomyxa filosa.</title>
        <authorList>
            <person name="Glockner G."/>
            <person name="Hulsmann N."/>
            <person name="Schleicher M."/>
            <person name="Noegel A.A."/>
            <person name="Eichinger L."/>
            <person name="Gallinger C."/>
            <person name="Pawlowski J."/>
            <person name="Sierra R."/>
            <person name="Euteneuer U."/>
            <person name="Pillet L."/>
            <person name="Moustafa A."/>
            <person name="Platzer M."/>
            <person name="Groth M."/>
            <person name="Szafranski K."/>
            <person name="Schliwa M."/>
        </authorList>
    </citation>
    <scope>NUCLEOTIDE SEQUENCE [LARGE SCALE GENOMIC DNA]</scope>
</reference>
<feature type="compositionally biased region" description="Acidic residues" evidence="1">
    <location>
        <begin position="281"/>
        <end position="318"/>
    </location>
</feature>
<evidence type="ECO:0000259" key="2">
    <source>
        <dbReference type="Pfam" id="PF00241"/>
    </source>
</evidence>
<proteinExistence type="predicted"/>
<sequence length="620" mass="70983">QVIATERLTTNFRVVSRRKIFGCACPNSREKYPIQIVAKKKKKASTKEWELLFNDSKFLKVVSNIRKTNSGSYYATNGDEIQFNDHSHKNTNANINLNIKINLNVNANENEKTKSTLISKVKSKIKSTSRSTPLDWAVFTFEQVRRGVKKMVVENCGSGGITALASCLKRINELRYCMLNFQYGHIAKRKKLLVIIWTGGQKMDQSGLIALFKHKKNIEEVLGVLCNPHYKHAVNNIIRVSKSLTISSSTRLKRSMILSQLAREGLLSEILIRVVIQRDGNEDDDDDDENEEDDNDEEEKEEEEDNGENRPDEEEDEKELIKIGMESDVEQSKEENKRETEDKGKEKKEETKECDSEDDYVTGEYNFLVPNTVSVRMDRSLSCPMDDTNSNSHLAKFEKPIETTHEIVEKTKKGMVHVYYADRNWTLQKLKESLSQHFHMQLQNLQVTLIPDTFKKQQFSKFNQVKTTKTERLLSEAHKTLHELDLVHGSLIYLSHQKQNISNKNIRVDRQKNLERIFCLDNNSLSSLNATRSLSYLYKKLPSRASTPHTGGCGGRLHSSSSLYSLRANSNDDMDDKVREDVQDCDNAEQRPFISSTPPPASNDKNFCVQSRPFNAKSLG</sequence>
<feature type="region of interest" description="Disordered" evidence="1">
    <location>
        <begin position="278"/>
        <end position="356"/>
    </location>
</feature>
<feature type="non-terminal residue" evidence="3">
    <location>
        <position position="1"/>
    </location>
</feature>
<evidence type="ECO:0000256" key="1">
    <source>
        <dbReference type="SAM" id="MobiDB-lite"/>
    </source>
</evidence>
<dbReference type="Proteomes" id="UP000023152">
    <property type="component" value="Unassembled WGS sequence"/>
</dbReference>
<gene>
    <name evidence="3" type="ORF">RFI_15819</name>
</gene>
<dbReference type="SUPFAM" id="SSF54236">
    <property type="entry name" value="Ubiquitin-like"/>
    <property type="match status" value="1"/>
</dbReference>
<keyword evidence="4" id="KW-1185">Reference proteome</keyword>
<dbReference type="EMBL" id="ASPP01011672">
    <property type="protein sequence ID" value="ETO21385.1"/>
    <property type="molecule type" value="Genomic_DNA"/>
</dbReference>
<feature type="compositionally biased region" description="Polar residues" evidence="1">
    <location>
        <begin position="603"/>
        <end position="613"/>
    </location>
</feature>
<organism evidence="3 4">
    <name type="scientific">Reticulomyxa filosa</name>
    <dbReference type="NCBI Taxonomy" id="46433"/>
    <lineage>
        <taxon>Eukaryota</taxon>
        <taxon>Sar</taxon>
        <taxon>Rhizaria</taxon>
        <taxon>Retaria</taxon>
        <taxon>Foraminifera</taxon>
        <taxon>Monothalamids</taxon>
        <taxon>Reticulomyxidae</taxon>
        <taxon>Reticulomyxa</taxon>
    </lineage>
</organism>
<evidence type="ECO:0000313" key="4">
    <source>
        <dbReference type="Proteomes" id="UP000023152"/>
    </source>
</evidence>
<feature type="compositionally biased region" description="Basic and acidic residues" evidence="1">
    <location>
        <begin position="330"/>
        <end position="354"/>
    </location>
</feature>
<comment type="caution">
    <text evidence="3">The sequence shown here is derived from an EMBL/GenBank/DDBJ whole genome shotgun (WGS) entry which is preliminary data.</text>
</comment>
<feature type="domain" description="ADF-H" evidence="2">
    <location>
        <begin position="120"/>
        <end position="200"/>
    </location>
</feature>
<feature type="region of interest" description="Disordered" evidence="1">
    <location>
        <begin position="580"/>
        <end position="620"/>
    </location>
</feature>
<protein>
    <recommendedName>
        <fullName evidence="2">ADF-H domain-containing protein</fullName>
    </recommendedName>
</protein>
<name>X6N555_RETFI</name>
<feature type="non-terminal residue" evidence="3">
    <location>
        <position position="620"/>
    </location>
</feature>